<dbReference type="eggNOG" id="ENOG5031DZ3">
    <property type="taxonomic scope" value="Bacteria"/>
</dbReference>
<name>C0ZGS0_BREBN</name>
<organism evidence="1 2">
    <name type="scientific">Brevibacillus brevis (strain 47 / JCM 6285 / NBRC 100599)</name>
    <dbReference type="NCBI Taxonomy" id="358681"/>
    <lineage>
        <taxon>Bacteria</taxon>
        <taxon>Bacillati</taxon>
        <taxon>Bacillota</taxon>
        <taxon>Bacilli</taxon>
        <taxon>Bacillales</taxon>
        <taxon>Paenibacillaceae</taxon>
        <taxon>Brevibacillus</taxon>
    </lineage>
</organism>
<dbReference type="STRING" id="358681.BBR47_40020"/>
<keyword evidence="2" id="KW-1185">Reference proteome</keyword>
<dbReference type="Pfam" id="PF14107">
    <property type="entry name" value="DUF4280"/>
    <property type="match status" value="1"/>
</dbReference>
<dbReference type="KEGG" id="bbe:BBR47_40020"/>
<gene>
    <name evidence="1" type="ordered locus">BBR47_40020</name>
</gene>
<evidence type="ECO:0008006" key="3">
    <source>
        <dbReference type="Google" id="ProtNLM"/>
    </source>
</evidence>
<evidence type="ECO:0000313" key="2">
    <source>
        <dbReference type="Proteomes" id="UP000001877"/>
    </source>
</evidence>
<dbReference type="EMBL" id="AP008955">
    <property type="protein sequence ID" value="BAH44979.1"/>
    <property type="molecule type" value="Genomic_DNA"/>
</dbReference>
<proteinExistence type="predicted"/>
<evidence type="ECO:0000313" key="1">
    <source>
        <dbReference type="EMBL" id="BAH44979.1"/>
    </source>
</evidence>
<dbReference type="InterPro" id="IPR025460">
    <property type="entry name" value="DUF4280"/>
</dbReference>
<sequence length="327" mass="34596">MPNIEGINIQQSSAERKSYVVVGAILSCSSGSKQCRLKMPFSHGVFVKGKPQMNIMDFVPNVNIMPFGKCSSLQNPTVASATAANNGVLTPMPCIPLKTMPWIDGKADKMVGGHPALLNKSTNMCFYCGQIKIEDDGQDLGGVTIGNQSSTNSESSTAGFGQGPACEKPGMWDSFVKGISMLGDVPAAMQKAASELPGALEKAANDLPKGLKKAAEDLPKGIEMFVKEGFIEPMQEDLDTLRDGKVDLADGIAIGGLVLSALTLGRSKNIKDLVDAARKGKKRTGVGLTRSVGDPTSSIDPVKFDRMKKAFEKQGGIIDQSEEAISI</sequence>
<reference evidence="1 2" key="1">
    <citation type="submission" date="2005-03" db="EMBL/GenBank/DDBJ databases">
        <title>Brevibacillus brevis strain 47, complete genome.</title>
        <authorList>
            <person name="Hosoyama A."/>
            <person name="Yamada R."/>
            <person name="Hongo Y."/>
            <person name="Terui Y."/>
            <person name="Ankai A."/>
            <person name="Masuyama W."/>
            <person name="Sekiguchi M."/>
            <person name="Takeda T."/>
            <person name="Asano K."/>
            <person name="Ohji S."/>
            <person name="Ichikawa N."/>
            <person name="Narita S."/>
            <person name="Aoki N."/>
            <person name="Miura H."/>
            <person name="Matsushita S."/>
            <person name="Sekigawa T."/>
            <person name="Yamagata H."/>
            <person name="Yoshikawa H."/>
            <person name="Udaka S."/>
            <person name="Tanikawa S."/>
            <person name="Fujita N."/>
        </authorList>
    </citation>
    <scope>NUCLEOTIDE SEQUENCE [LARGE SCALE GENOMIC DNA]</scope>
    <source>
        <strain evidence="2">47 / JCM 6285 / NBRC 100599</strain>
    </source>
</reference>
<dbReference type="AlphaFoldDB" id="C0ZGS0"/>
<dbReference type="HOGENOM" id="CLU_849075_0_0_9"/>
<dbReference type="Proteomes" id="UP000001877">
    <property type="component" value="Chromosome"/>
</dbReference>
<accession>C0ZGS0</accession>
<protein>
    <recommendedName>
        <fullName evidence="3">DUF4280 domain-containing protein</fullName>
    </recommendedName>
</protein>